<reference evidence="3" key="1">
    <citation type="journal article" date="2019" name="Int. J. Syst. Evol. Microbiol.">
        <title>The Global Catalogue of Microorganisms (GCM) 10K type strain sequencing project: providing services to taxonomists for standard genome sequencing and annotation.</title>
        <authorList>
            <consortium name="The Broad Institute Genomics Platform"/>
            <consortium name="The Broad Institute Genome Sequencing Center for Infectious Disease"/>
            <person name="Wu L."/>
            <person name="Ma J."/>
        </authorList>
    </citation>
    <scope>NUCLEOTIDE SEQUENCE [LARGE SCALE GENOMIC DNA]</scope>
    <source>
        <strain evidence="3">JCM 14901</strain>
    </source>
</reference>
<sequence>MTTPSPQKRPAFEPAARLLQPTGYNPSMPRPSSTTAGVVLVLLRVVAGLVVLIGIAAGWDALLHTADVRIQGFESSPKAAQLALWVVLAVGAVFLAIDALLAILIFRGHNWPRIVVMLVSVVSISSAFAAWWAVGEEITLRGTLLSLSLDILVLLALSSRSASAYARRNERRGG</sequence>
<evidence type="ECO:0008006" key="4">
    <source>
        <dbReference type="Google" id="ProtNLM"/>
    </source>
</evidence>
<feature type="transmembrane region" description="Helical" evidence="1">
    <location>
        <begin position="82"/>
        <end position="106"/>
    </location>
</feature>
<dbReference type="Proteomes" id="UP001499933">
    <property type="component" value="Unassembled WGS sequence"/>
</dbReference>
<keyword evidence="3" id="KW-1185">Reference proteome</keyword>
<feature type="transmembrane region" description="Helical" evidence="1">
    <location>
        <begin position="38"/>
        <end position="62"/>
    </location>
</feature>
<protein>
    <recommendedName>
        <fullName evidence="4">DUF2127 domain-containing protein</fullName>
    </recommendedName>
</protein>
<keyword evidence="1" id="KW-1133">Transmembrane helix</keyword>
<keyword evidence="1" id="KW-0472">Membrane</keyword>
<comment type="caution">
    <text evidence="2">The sequence shown here is derived from an EMBL/GenBank/DDBJ whole genome shotgun (WGS) entry which is preliminary data.</text>
</comment>
<evidence type="ECO:0000313" key="2">
    <source>
        <dbReference type="EMBL" id="GAA1956691.1"/>
    </source>
</evidence>
<accession>A0ABP5C2E1</accession>
<feature type="transmembrane region" description="Helical" evidence="1">
    <location>
        <begin position="140"/>
        <end position="158"/>
    </location>
</feature>
<feature type="transmembrane region" description="Helical" evidence="1">
    <location>
        <begin position="113"/>
        <end position="134"/>
    </location>
</feature>
<gene>
    <name evidence="2" type="ORF">GCM10009776_18590</name>
</gene>
<name>A0ABP5C2E1_9MICO</name>
<organism evidence="2 3">
    <name type="scientific">Microbacterium deminutum</name>
    <dbReference type="NCBI Taxonomy" id="344164"/>
    <lineage>
        <taxon>Bacteria</taxon>
        <taxon>Bacillati</taxon>
        <taxon>Actinomycetota</taxon>
        <taxon>Actinomycetes</taxon>
        <taxon>Micrococcales</taxon>
        <taxon>Microbacteriaceae</taxon>
        <taxon>Microbacterium</taxon>
    </lineage>
</organism>
<evidence type="ECO:0000256" key="1">
    <source>
        <dbReference type="SAM" id="Phobius"/>
    </source>
</evidence>
<proteinExistence type="predicted"/>
<evidence type="ECO:0000313" key="3">
    <source>
        <dbReference type="Proteomes" id="UP001499933"/>
    </source>
</evidence>
<keyword evidence="1" id="KW-0812">Transmembrane</keyword>
<dbReference type="EMBL" id="BAAAOG010000002">
    <property type="protein sequence ID" value="GAA1956691.1"/>
    <property type="molecule type" value="Genomic_DNA"/>
</dbReference>
<dbReference type="RefSeq" id="WP_344093697.1">
    <property type="nucleotide sequence ID" value="NZ_BAAAOG010000002.1"/>
</dbReference>